<dbReference type="PANTHER" id="PTHR11548">
    <property type="entry name" value="THYMIDYLATE SYNTHASE 1"/>
    <property type="match status" value="1"/>
</dbReference>
<proteinExistence type="predicted"/>
<dbReference type="InterPro" id="IPR000398">
    <property type="entry name" value="Thymidylate_synthase"/>
</dbReference>
<evidence type="ECO:0000256" key="3">
    <source>
        <dbReference type="ARBA" id="ARBA00022679"/>
    </source>
</evidence>
<keyword evidence="2" id="KW-0489">Methyltransferase</keyword>
<keyword evidence="3" id="KW-0808">Transferase</keyword>
<comment type="caution">
    <text evidence="5">The sequence shown here is derived from an EMBL/GenBank/DDBJ whole genome shotgun (WGS) entry which is preliminary data.</text>
</comment>
<organism evidence="5 7">
    <name type="scientific">Vibrio tasmaniensis</name>
    <dbReference type="NCBI Taxonomy" id="212663"/>
    <lineage>
        <taxon>Bacteria</taxon>
        <taxon>Pseudomonadati</taxon>
        <taxon>Pseudomonadota</taxon>
        <taxon>Gammaproteobacteria</taxon>
        <taxon>Vibrionales</taxon>
        <taxon>Vibrionaceae</taxon>
        <taxon>Vibrio</taxon>
    </lineage>
</organism>
<dbReference type="SUPFAM" id="SSF55831">
    <property type="entry name" value="Thymidylate synthase/dCMP hydroxymethylase"/>
    <property type="match status" value="1"/>
</dbReference>
<feature type="domain" description="Thymidylate synthase/dCMP hydroxymethylase" evidence="4">
    <location>
        <begin position="41"/>
        <end position="227"/>
    </location>
</feature>
<dbReference type="Gene3D" id="3.30.572.10">
    <property type="entry name" value="Thymidylate synthase/dCMP hydroxymethylase domain"/>
    <property type="match status" value="1"/>
</dbReference>
<protein>
    <recommendedName>
        <fullName evidence="1">thymidylate synthase</fullName>
        <ecNumber evidence="1">2.1.1.45</ecNumber>
    </recommendedName>
</protein>
<dbReference type="Pfam" id="PF00303">
    <property type="entry name" value="Thymidylat_synt"/>
    <property type="match status" value="1"/>
</dbReference>
<reference evidence="5" key="3">
    <citation type="journal article" date="2018" name="Nature">
        <title>A major lineage of non-tailed dsDNA viruses as unrecognized killers of marine bacteria.</title>
        <authorList>
            <person name="Kauffman K.M."/>
            <person name="Hussain F.A."/>
            <person name="Yang J."/>
            <person name="Arevalo P."/>
            <person name="Brown J.M."/>
            <person name="Chang W.K."/>
            <person name="VanInsberghe D."/>
            <person name="Elsherbini J."/>
            <person name="Sharma R.S."/>
            <person name="Cutler M.B."/>
            <person name="Kelly L."/>
            <person name="Polz M.F."/>
        </authorList>
    </citation>
    <scope>NUCLEOTIDE SEQUENCE</scope>
    <source>
        <strain evidence="5">10N.222.48.A2</strain>
    </source>
</reference>
<reference evidence="7" key="1">
    <citation type="submission" date="2016-07" db="EMBL/GenBank/DDBJ databases">
        <title>Nontailed viruses are major unrecognized killers of bacteria in the ocean.</title>
        <authorList>
            <person name="Kauffman K."/>
            <person name="Hussain F."/>
            <person name="Yang J."/>
            <person name="Arevalo P."/>
            <person name="Brown J."/>
            <person name="Cutler M."/>
            <person name="Kelly L."/>
            <person name="Polz M.F."/>
        </authorList>
    </citation>
    <scope>NUCLEOTIDE SEQUENCE [LARGE SCALE GENOMIC DNA]</scope>
    <source>
        <strain evidence="7">10N.222.48.A2</strain>
    </source>
</reference>
<sequence length="308" mass="35199">MKLYQGDSCNRLYISALKDCLAVNSPTPSRVGMVYDLGPVAFELTPGRLNLLTLNKRALNPFFAIAEAAWVVGGLNSLDTLNYYLKTYDSFSDDGVSLNGAYGYRLRNHFGYDQLEFVIKELKTTPDSRRCILNMYSPDDLINNTSKDIPCNTSIMIKIRNGALDFTVTNRSNDIHWGVPYNFFVFQVLHCYLAQKIGVEVGYQRHFTDSLHLYERDIAAVTEVLKHSGDIFDTESDKTLDLVYMILAEIENINQKKFSCIQEKSLREAYVNYEQFRCSKSLFSFENKTGNAVLDFLTSDWLSKYAKE</sequence>
<reference evidence="6 8" key="4">
    <citation type="submission" date="2019-04" db="EMBL/GenBank/DDBJ databases">
        <title>A reverse ecology approach based on a biological definition of microbial populations.</title>
        <authorList>
            <person name="Arevalo P."/>
            <person name="Vaninsberghe D."/>
            <person name="Elsherbini J."/>
            <person name="Gore J."/>
            <person name="Polz M."/>
        </authorList>
    </citation>
    <scope>NUCLEOTIDE SEQUENCE [LARGE SCALE GENOMIC DNA]</scope>
    <source>
        <strain evidence="6 8">10N.222.45.A8</strain>
    </source>
</reference>
<dbReference type="AlphaFoldDB" id="A0A2N7NF49"/>
<gene>
    <name evidence="5" type="ORF">BCS92_19565</name>
    <name evidence="6" type="ORF">FC057_24330</name>
</gene>
<dbReference type="EC" id="2.1.1.45" evidence="1"/>
<dbReference type="InterPro" id="IPR023451">
    <property type="entry name" value="Thymidate_synth/dCMP_Mease_dom"/>
</dbReference>
<dbReference type="Proteomes" id="UP000308018">
    <property type="component" value="Unassembled WGS sequence"/>
</dbReference>
<evidence type="ECO:0000313" key="8">
    <source>
        <dbReference type="Proteomes" id="UP000308018"/>
    </source>
</evidence>
<dbReference type="GO" id="GO:0032259">
    <property type="term" value="P:methylation"/>
    <property type="evidence" value="ECO:0007669"/>
    <property type="project" value="UniProtKB-KW"/>
</dbReference>
<accession>A0A2N7NF49</accession>
<dbReference type="EMBL" id="SYVV01000072">
    <property type="protein sequence ID" value="TKG26558.1"/>
    <property type="molecule type" value="Genomic_DNA"/>
</dbReference>
<dbReference type="GO" id="GO:0006231">
    <property type="term" value="P:dTMP biosynthetic process"/>
    <property type="evidence" value="ECO:0007669"/>
    <property type="project" value="InterPro"/>
</dbReference>
<dbReference type="PRINTS" id="PR00108">
    <property type="entry name" value="THYMDSNTHASE"/>
</dbReference>
<evidence type="ECO:0000313" key="6">
    <source>
        <dbReference type="EMBL" id="TKG26558.1"/>
    </source>
</evidence>
<evidence type="ECO:0000313" key="5">
    <source>
        <dbReference type="EMBL" id="PMP11766.1"/>
    </source>
</evidence>
<reference evidence="5" key="2">
    <citation type="submission" date="2016-07" db="EMBL/GenBank/DDBJ databases">
        <authorList>
            <person name="Wan K."/>
            <person name="Booth B."/>
            <person name="Spirohn K."/>
            <person name="Hao T."/>
            <person name="Hu Y."/>
            <person name="Calderwood M."/>
            <person name="Hill D."/>
            <person name="Mohr S."/>
            <person name="Vidal M."/>
            <person name="Celniker S."/>
            <person name="Perrimon N."/>
        </authorList>
    </citation>
    <scope>NUCLEOTIDE SEQUENCE</scope>
    <source>
        <strain evidence="5">10N.222.48.A2</strain>
    </source>
</reference>
<dbReference type="InterPro" id="IPR045097">
    <property type="entry name" value="Thymidate_synth/dCMP_Mease"/>
</dbReference>
<dbReference type="GO" id="GO:0004799">
    <property type="term" value="F:thymidylate synthase activity"/>
    <property type="evidence" value="ECO:0007669"/>
    <property type="project" value="UniProtKB-EC"/>
</dbReference>
<evidence type="ECO:0000256" key="1">
    <source>
        <dbReference type="ARBA" id="ARBA00011947"/>
    </source>
</evidence>
<dbReference type="Proteomes" id="UP000235579">
    <property type="component" value="Unassembled WGS sequence"/>
</dbReference>
<dbReference type="RefSeq" id="WP_102258150.1">
    <property type="nucleotide sequence ID" value="NZ_MDBP01000059.1"/>
</dbReference>
<name>A0A2N7NF49_9VIBR</name>
<dbReference type="GO" id="GO:0005829">
    <property type="term" value="C:cytosol"/>
    <property type="evidence" value="ECO:0007669"/>
    <property type="project" value="TreeGrafter"/>
</dbReference>
<evidence type="ECO:0000256" key="2">
    <source>
        <dbReference type="ARBA" id="ARBA00022603"/>
    </source>
</evidence>
<dbReference type="InterPro" id="IPR036926">
    <property type="entry name" value="Thymidate_synth/dCMP_Mease_sf"/>
</dbReference>
<dbReference type="PANTHER" id="PTHR11548:SF1">
    <property type="entry name" value="THYMIDYLATE SYNTHASE 1"/>
    <property type="match status" value="1"/>
</dbReference>
<dbReference type="EMBL" id="MDBP01000059">
    <property type="protein sequence ID" value="PMP11766.1"/>
    <property type="molecule type" value="Genomic_DNA"/>
</dbReference>
<evidence type="ECO:0000313" key="7">
    <source>
        <dbReference type="Proteomes" id="UP000235579"/>
    </source>
</evidence>
<evidence type="ECO:0000259" key="4">
    <source>
        <dbReference type="Pfam" id="PF00303"/>
    </source>
</evidence>
<dbReference type="CDD" id="cd00351">
    <property type="entry name" value="TS_Pyrimidine_HMase"/>
    <property type="match status" value="1"/>
</dbReference>